<name>A0A9P7BZE2_RHIOR</name>
<evidence type="ECO:0000313" key="1">
    <source>
        <dbReference type="EMBL" id="KAG1527586.1"/>
    </source>
</evidence>
<dbReference type="EMBL" id="JAANIT010009038">
    <property type="protein sequence ID" value="KAG1527586.1"/>
    <property type="molecule type" value="Genomic_DNA"/>
</dbReference>
<reference evidence="1" key="1">
    <citation type="journal article" date="2020" name="Microb. Genom.">
        <title>Genetic diversity of clinical and environmental Mucorales isolates obtained from an investigation of mucormycosis cases among solid organ transplant recipients.</title>
        <authorList>
            <person name="Nguyen M.H."/>
            <person name="Kaul D."/>
            <person name="Muto C."/>
            <person name="Cheng S.J."/>
            <person name="Richter R.A."/>
            <person name="Bruno V.M."/>
            <person name="Liu G."/>
            <person name="Beyhan S."/>
            <person name="Sundermann A.J."/>
            <person name="Mounaud S."/>
            <person name="Pasculle A.W."/>
            <person name="Nierman W.C."/>
            <person name="Driscoll E."/>
            <person name="Cumbie R."/>
            <person name="Clancy C.J."/>
            <person name="Dupont C.L."/>
        </authorList>
    </citation>
    <scope>NUCLEOTIDE SEQUENCE</scope>
    <source>
        <strain evidence="1">GL16</strain>
    </source>
</reference>
<sequence length="95" mass="10649">MEKTRWWDVLFTRFEAQITDIRNQAAALAEVGTAAHINAKLYDWNSKLKVLILNTLDRREPSTNQMTLGKRGSGGSAIRATFSATILSEQRNDPA</sequence>
<dbReference type="Proteomes" id="UP000717996">
    <property type="component" value="Unassembled WGS sequence"/>
</dbReference>
<evidence type="ECO:0000313" key="2">
    <source>
        <dbReference type="Proteomes" id="UP000717996"/>
    </source>
</evidence>
<dbReference type="AlphaFoldDB" id="A0A9P7BZE2"/>
<accession>A0A9P7BZE2</accession>
<gene>
    <name evidence="1" type="ORF">G6F51_014291</name>
</gene>
<proteinExistence type="predicted"/>
<comment type="caution">
    <text evidence="1">The sequence shown here is derived from an EMBL/GenBank/DDBJ whole genome shotgun (WGS) entry which is preliminary data.</text>
</comment>
<protein>
    <submittedName>
        <fullName evidence="1">Uncharacterized protein</fullName>
    </submittedName>
</protein>
<organism evidence="1 2">
    <name type="scientific">Rhizopus oryzae</name>
    <name type="common">Mucormycosis agent</name>
    <name type="synonym">Rhizopus arrhizus var. delemar</name>
    <dbReference type="NCBI Taxonomy" id="64495"/>
    <lineage>
        <taxon>Eukaryota</taxon>
        <taxon>Fungi</taxon>
        <taxon>Fungi incertae sedis</taxon>
        <taxon>Mucoromycota</taxon>
        <taxon>Mucoromycotina</taxon>
        <taxon>Mucoromycetes</taxon>
        <taxon>Mucorales</taxon>
        <taxon>Mucorineae</taxon>
        <taxon>Rhizopodaceae</taxon>
        <taxon>Rhizopus</taxon>
    </lineage>
</organism>